<dbReference type="EMBL" id="BTRK01000002">
    <property type="protein sequence ID" value="GMR38561.1"/>
    <property type="molecule type" value="Genomic_DNA"/>
</dbReference>
<feature type="non-terminal residue" evidence="2">
    <location>
        <position position="1"/>
    </location>
</feature>
<dbReference type="AlphaFoldDB" id="A0AAN4ZGE0"/>
<reference evidence="3" key="1">
    <citation type="submission" date="2022-10" db="EMBL/GenBank/DDBJ databases">
        <title>Genome assembly of Pristionchus species.</title>
        <authorList>
            <person name="Yoshida K."/>
            <person name="Sommer R.J."/>
        </authorList>
    </citation>
    <scope>NUCLEOTIDE SEQUENCE [LARGE SCALE GENOMIC DNA]</scope>
    <source>
        <strain evidence="3">RS5460</strain>
    </source>
</reference>
<feature type="non-terminal residue" evidence="2">
    <location>
        <position position="136"/>
    </location>
</feature>
<proteinExistence type="predicted"/>
<sequence length="136" mass="14428">LAFFIFPFLPPLLDALICNVNGTGVDEDWEGQVIATNGQNLTVVPYNTSFSYQTIKCPLGMDRCMRFSPTPVSSFLLLDAAKAQPTFRDLFFNMTTVSGYACASQADCTVIGASSLSSCLNSTGSCCCSSDGCTGS</sequence>
<protein>
    <submittedName>
        <fullName evidence="2">Uncharacterized protein</fullName>
    </submittedName>
</protein>
<gene>
    <name evidence="2" type="ORF">PMAYCL1PPCAC_08756</name>
</gene>
<organism evidence="2 3">
    <name type="scientific">Pristionchus mayeri</name>
    <dbReference type="NCBI Taxonomy" id="1317129"/>
    <lineage>
        <taxon>Eukaryota</taxon>
        <taxon>Metazoa</taxon>
        <taxon>Ecdysozoa</taxon>
        <taxon>Nematoda</taxon>
        <taxon>Chromadorea</taxon>
        <taxon>Rhabditida</taxon>
        <taxon>Rhabditina</taxon>
        <taxon>Diplogasteromorpha</taxon>
        <taxon>Diplogasteroidea</taxon>
        <taxon>Neodiplogasteridae</taxon>
        <taxon>Pristionchus</taxon>
    </lineage>
</organism>
<feature type="signal peptide" evidence="1">
    <location>
        <begin position="1"/>
        <end position="15"/>
    </location>
</feature>
<name>A0AAN4ZGE0_9BILA</name>
<dbReference type="Proteomes" id="UP001328107">
    <property type="component" value="Unassembled WGS sequence"/>
</dbReference>
<keyword evidence="3" id="KW-1185">Reference proteome</keyword>
<accession>A0AAN4ZGE0</accession>
<evidence type="ECO:0000313" key="3">
    <source>
        <dbReference type="Proteomes" id="UP001328107"/>
    </source>
</evidence>
<evidence type="ECO:0000256" key="1">
    <source>
        <dbReference type="SAM" id="SignalP"/>
    </source>
</evidence>
<comment type="caution">
    <text evidence="2">The sequence shown here is derived from an EMBL/GenBank/DDBJ whole genome shotgun (WGS) entry which is preliminary data.</text>
</comment>
<evidence type="ECO:0000313" key="2">
    <source>
        <dbReference type="EMBL" id="GMR38561.1"/>
    </source>
</evidence>
<feature type="chain" id="PRO_5043019761" evidence="1">
    <location>
        <begin position="16"/>
        <end position="136"/>
    </location>
</feature>
<keyword evidence="1" id="KW-0732">Signal</keyword>